<dbReference type="Proteomes" id="UP000052167">
    <property type="component" value="Unassembled WGS sequence"/>
</dbReference>
<feature type="region of interest" description="Disordered" evidence="1">
    <location>
        <begin position="55"/>
        <end position="74"/>
    </location>
</feature>
<dbReference type="OrthoDB" id="7211025at2"/>
<reference evidence="2 3" key="1">
    <citation type="submission" date="2014-06" db="EMBL/GenBank/DDBJ databases">
        <title>Rhizobium pelagicum/R2-400B4.</title>
        <authorList>
            <person name="Kimes N.E."/>
            <person name="Lopez-Perez M."/>
        </authorList>
    </citation>
    <scope>NUCLEOTIDE SEQUENCE [LARGE SCALE GENOMIC DNA]</scope>
    <source>
        <strain evidence="2 3">R2-400B4</strain>
    </source>
</reference>
<accession>A0A922NXB3</accession>
<proteinExistence type="predicted"/>
<keyword evidence="3" id="KW-1185">Reference proteome</keyword>
<dbReference type="EMBL" id="JOKJ01000047">
    <property type="protein sequence ID" value="KEQ02610.1"/>
    <property type="molecule type" value="Genomic_DNA"/>
</dbReference>
<gene>
    <name evidence="2" type="ORF">GV68_20380</name>
</gene>
<evidence type="ECO:0000256" key="1">
    <source>
        <dbReference type="SAM" id="MobiDB-lite"/>
    </source>
</evidence>
<organism evidence="2 3">
    <name type="scientific">Pseudorhizobium pelagicum</name>
    <dbReference type="NCBI Taxonomy" id="1509405"/>
    <lineage>
        <taxon>Bacteria</taxon>
        <taxon>Pseudomonadati</taxon>
        <taxon>Pseudomonadota</taxon>
        <taxon>Alphaproteobacteria</taxon>
        <taxon>Hyphomicrobiales</taxon>
        <taxon>Rhizobiaceae</taxon>
        <taxon>Rhizobium/Agrobacterium group</taxon>
        <taxon>Pseudorhizobium</taxon>
    </lineage>
</organism>
<dbReference type="AlphaFoldDB" id="A0A922NXB3"/>
<feature type="region of interest" description="Disordered" evidence="1">
    <location>
        <begin position="1"/>
        <end position="27"/>
    </location>
</feature>
<feature type="compositionally biased region" description="Basic and acidic residues" evidence="1">
    <location>
        <begin position="1"/>
        <end position="15"/>
    </location>
</feature>
<evidence type="ECO:0000313" key="2">
    <source>
        <dbReference type="EMBL" id="KEQ02610.1"/>
    </source>
</evidence>
<evidence type="ECO:0000313" key="3">
    <source>
        <dbReference type="Proteomes" id="UP000052167"/>
    </source>
</evidence>
<comment type="caution">
    <text evidence="2">The sequence shown here is derived from an EMBL/GenBank/DDBJ whole genome shotgun (WGS) entry which is preliminary data.</text>
</comment>
<protein>
    <submittedName>
        <fullName evidence="2">Uncharacterized protein</fullName>
    </submittedName>
</protein>
<sequence>MDNDTSKRYQSRQENDGSWTVFDASTPTGREARMISGVSEERARQYLERLNKLFRQASSALGSSDDADSRETGP</sequence>
<name>A0A922NXB3_9HYPH</name>
<dbReference type="RefSeq" id="WP_037167908.1">
    <property type="nucleotide sequence ID" value="NZ_JOKI01000020.1"/>
</dbReference>